<name>A0ABY7ECZ6_MYAAR</name>
<dbReference type="Proteomes" id="UP001164746">
    <property type="component" value="Chromosome 6"/>
</dbReference>
<reference evidence="1" key="1">
    <citation type="submission" date="2022-11" db="EMBL/GenBank/DDBJ databases">
        <title>Centuries of genome instability and evolution in soft-shell clam transmissible cancer (bioRxiv).</title>
        <authorList>
            <person name="Hart S.F.M."/>
            <person name="Yonemitsu M.A."/>
            <person name="Giersch R.M."/>
            <person name="Beal B.F."/>
            <person name="Arriagada G."/>
            <person name="Davis B.W."/>
            <person name="Ostrander E.A."/>
            <person name="Goff S.P."/>
            <person name="Metzger M.J."/>
        </authorList>
    </citation>
    <scope>NUCLEOTIDE SEQUENCE</scope>
    <source>
        <strain evidence="1">MELC-2E11</strain>
        <tissue evidence="1">Siphon/mantle</tissue>
    </source>
</reference>
<gene>
    <name evidence="1" type="ORF">MAR_017840</name>
</gene>
<dbReference type="EMBL" id="CP111017">
    <property type="protein sequence ID" value="WAR07882.1"/>
    <property type="molecule type" value="Genomic_DNA"/>
</dbReference>
<evidence type="ECO:0000313" key="2">
    <source>
        <dbReference type="Proteomes" id="UP001164746"/>
    </source>
</evidence>
<organism evidence="1 2">
    <name type="scientific">Mya arenaria</name>
    <name type="common">Soft-shell clam</name>
    <dbReference type="NCBI Taxonomy" id="6604"/>
    <lineage>
        <taxon>Eukaryota</taxon>
        <taxon>Metazoa</taxon>
        <taxon>Spiralia</taxon>
        <taxon>Lophotrochozoa</taxon>
        <taxon>Mollusca</taxon>
        <taxon>Bivalvia</taxon>
        <taxon>Autobranchia</taxon>
        <taxon>Heteroconchia</taxon>
        <taxon>Euheterodonta</taxon>
        <taxon>Imparidentia</taxon>
        <taxon>Neoheterodontei</taxon>
        <taxon>Myida</taxon>
        <taxon>Myoidea</taxon>
        <taxon>Myidae</taxon>
        <taxon>Mya</taxon>
    </lineage>
</organism>
<evidence type="ECO:0000313" key="1">
    <source>
        <dbReference type="EMBL" id="WAR07882.1"/>
    </source>
</evidence>
<proteinExistence type="predicted"/>
<accession>A0ABY7ECZ6</accession>
<sequence>MTTFVQPLVLKIVSESRQHISSEDVDVNGTDAILSYGKVVLELGLIFLELCDIVKSPSRICLLCHMKYIMLVLKGHKNKTIIPADLQMEHIVRLTKGHLRSMGSNVTDKSLVKRSSAFFGMEEISNNFDKKTGVVQRAHKQKKLSSFVRMKNKRDLRWIKPFMEMCGRQSESLKKVPKNPIKKLDMADILKWILHHKMLLYYEL</sequence>
<keyword evidence="2" id="KW-1185">Reference proteome</keyword>
<protein>
    <submittedName>
        <fullName evidence="1">Uncharacterized protein</fullName>
    </submittedName>
</protein>